<comment type="caution">
    <text evidence="6">The sequence shown here is derived from an EMBL/GenBank/DDBJ whole genome shotgun (WGS) entry which is preliminary data.</text>
</comment>
<gene>
    <name evidence="6" type="ORF">ACFQRL_14770</name>
</gene>
<evidence type="ECO:0000256" key="1">
    <source>
        <dbReference type="ARBA" id="ARBA00005417"/>
    </source>
</evidence>
<dbReference type="PROSITE" id="PS00211">
    <property type="entry name" value="ABC_TRANSPORTER_1"/>
    <property type="match status" value="1"/>
</dbReference>
<evidence type="ECO:0000256" key="2">
    <source>
        <dbReference type="ARBA" id="ARBA00022448"/>
    </source>
</evidence>
<dbReference type="PANTHER" id="PTHR43776:SF7">
    <property type="entry name" value="D,D-DIPEPTIDE TRANSPORT ATP-BINDING PROTEIN DDPF-RELATED"/>
    <property type="match status" value="1"/>
</dbReference>
<dbReference type="PANTHER" id="PTHR43776">
    <property type="entry name" value="TRANSPORT ATP-BINDING PROTEIN"/>
    <property type="match status" value="1"/>
</dbReference>
<dbReference type="PROSITE" id="PS50893">
    <property type="entry name" value="ABC_TRANSPORTER_2"/>
    <property type="match status" value="1"/>
</dbReference>
<evidence type="ECO:0000313" key="7">
    <source>
        <dbReference type="Proteomes" id="UP001596507"/>
    </source>
</evidence>
<proteinExistence type="inferred from homology"/>
<evidence type="ECO:0000313" key="6">
    <source>
        <dbReference type="EMBL" id="MFC7270225.1"/>
    </source>
</evidence>
<keyword evidence="2" id="KW-0813">Transport</keyword>
<keyword evidence="3" id="KW-0547">Nucleotide-binding</keyword>
<dbReference type="InterPro" id="IPR013563">
    <property type="entry name" value="Oligopep_ABC_C"/>
</dbReference>
<evidence type="ECO:0000256" key="3">
    <source>
        <dbReference type="ARBA" id="ARBA00022741"/>
    </source>
</evidence>
<comment type="similarity">
    <text evidence="1">Belongs to the ABC transporter superfamily.</text>
</comment>
<sequence length="304" mass="33108">MTVDEVEGAVAPARTEVAETAPLLEVTDLSLSYESPGVFRRHPTNVVHGVSFDIKPGETFGLVGESGSGKSTTGRAILRLLTPTGGSIRFDGVEVTELGRRTPLSYRRDVQAVFQDPSMSLNPRQPVSMAVTAALKRHGLGDRAERERRAAEAFDHVGLTRTHLDRYPSELSGGQQQRVAIARALALSPRLVVCDEALSALDLSTQNQIINLLVDLQIETGVSYLFIGHNLEIVKHISDRIAVMRLGHIVELAPAQELFDAPQHPYTRKLLGATPAAHPRGRDERRAVRQAFAQAHAEGLVDDV</sequence>
<dbReference type="GO" id="GO:0005524">
    <property type="term" value="F:ATP binding"/>
    <property type="evidence" value="ECO:0007669"/>
    <property type="project" value="UniProtKB-KW"/>
</dbReference>
<dbReference type="InterPro" id="IPR050319">
    <property type="entry name" value="ABC_transp_ATP-bind"/>
</dbReference>
<dbReference type="SUPFAM" id="SSF52540">
    <property type="entry name" value="P-loop containing nucleoside triphosphate hydrolases"/>
    <property type="match status" value="1"/>
</dbReference>
<keyword evidence="4 6" id="KW-0067">ATP-binding</keyword>
<dbReference type="InterPro" id="IPR003439">
    <property type="entry name" value="ABC_transporter-like_ATP-bd"/>
</dbReference>
<dbReference type="Proteomes" id="UP001596507">
    <property type="component" value="Unassembled WGS sequence"/>
</dbReference>
<dbReference type="InterPro" id="IPR017871">
    <property type="entry name" value="ABC_transporter-like_CS"/>
</dbReference>
<dbReference type="InterPro" id="IPR027417">
    <property type="entry name" value="P-loop_NTPase"/>
</dbReference>
<dbReference type="SMART" id="SM00382">
    <property type="entry name" value="AAA"/>
    <property type="match status" value="1"/>
</dbReference>
<dbReference type="Pfam" id="PF00005">
    <property type="entry name" value="ABC_tran"/>
    <property type="match status" value="1"/>
</dbReference>
<dbReference type="CDD" id="cd03257">
    <property type="entry name" value="ABC_NikE_OppD_transporters"/>
    <property type="match status" value="1"/>
</dbReference>
<dbReference type="RefSeq" id="WP_262875155.1">
    <property type="nucleotide sequence ID" value="NZ_BAABKW010000007.1"/>
</dbReference>
<keyword evidence="7" id="KW-1185">Reference proteome</keyword>
<feature type="domain" description="ABC transporter" evidence="5">
    <location>
        <begin position="24"/>
        <end position="271"/>
    </location>
</feature>
<name>A0ABW2HGD9_9MICO</name>
<dbReference type="EMBL" id="JBHTBE010000004">
    <property type="protein sequence ID" value="MFC7270225.1"/>
    <property type="molecule type" value="Genomic_DNA"/>
</dbReference>
<evidence type="ECO:0000256" key="4">
    <source>
        <dbReference type="ARBA" id="ARBA00022840"/>
    </source>
</evidence>
<dbReference type="InterPro" id="IPR003593">
    <property type="entry name" value="AAA+_ATPase"/>
</dbReference>
<dbReference type="Pfam" id="PF08352">
    <property type="entry name" value="oligo_HPY"/>
    <property type="match status" value="1"/>
</dbReference>
<reference evidence="7" key="1">
    <citation type="journal article" date="2019" name="Int. J. Syst. Evol. Microbiol.">
        <title>The Global Catalogue of Microorganisms (GCM) 10K type strain sequencing project: providing services to taxonomists for standard genome sequencing and annotation.</title>
        <authorList>
            <consortium name="The Broad Institute Genomics Platform"/>
            <consortium name="The Broad Institute Genome Sequencing Center for Infectious Disease"/>
            <person name="Wu L."/>
            <person name="Ma J."/>
        </authorList>
    </citation>
    <scope>NUCLEOTIDE SEQUENCE [LARGE SCALE GENOMIC DNA]</scope>
    <source>
        <strain evidence="7">CGMCC 1.15772</strain>
    </source>
</reference>
<organism evidence="6 7">
    <name type="scientific">Microbacterium fluvii</name>
    <dbReference type="NCBI Taxonomy" id="415215"/>
    <lineage>
        <taxon>Bacteria</taxon>
        <taxon>Bacillati</taxon>
        <taxon>Actinomycetota</taxon>
        <taxon>Actinomycetes</taxon>
        <taxon>Micrococcales</taxon>
        <taxon>Microbacteriaceae</taxon>
        <taxon>Microbacterium</taxon>
    </lineage>
</organism>
<dbReference type="Gene3D" id="3.40.50.300">
    <property type="entry name" value="P-loop containing nucleotide triphosphate hydrolases"/>
    <property type="match status" value="1"/>
</dbReference>
<evidence type="ECO:0000259" key="5">
    <source>
        <dbReference type="PROSITE" id="PS50893"/>
    </source>
</evidence>
<accession>A0ABW2HGD9</accession>
<protein>
    <submittedName>
        <fullName evidence="6">ATP-binding cassette domain-containing protein</fullName>
    </submittedName>
</protein>